<reference evidence="2 3" key="1">
    <citation type="journal article" date="2012" name="Genet. Mol. Biol.">
        <title>Analysis of 16S rRNA and mxaF genes revealing insights into Methylobacterium niche-specific plant association.</title>
        <authorList>
            <person name="Dourado M.N."/>
            <person name="Andreote F.D."/>
            <person name="Dini-Andreote F."/>
            <person name="Conti R."/>
            <person name="Araujo J.M."/>
            <person name="Araujo W.L."/>
        </authorList>
    </citation>
    <scope>NUCLEOTIDE SEQUENCE [LARGE SCALE GENOMIC DNA]</scope>
    <source>
        <strain evidence="2 3">TC3-10</strain>
    </source>
</reference>
<dbReference type="EMBL" id="MLCA01000001">
    <property type="protein sequence ID" value="MEE7489842.1"/>
    <property type="molecule type" value="Genomic_DNA"/>
</dbReference>
<feature type="signal peptide" evidence="1">
    <location>
        <begin position="1"/>
        <end position="32"/>
    </location>
</feature>
<feature type="chain" id="PRO_5045649453" evidence="1">
    <location>
        <begin position="33"/>
        <end position="127"/>
    </location>
</feature>
<evidence type="ECO:0000313" key="3">
    <source>
        <dbReference type="Proteomes" id="UP001355206"/>
    </source>
</evidence>
<gene>
    <name evidence="2" type="ORF">MOTC310_04910</name>
</gene>
<dbReference type="RefSeq" id="WP_331300985.1">
    <property type="nucleotide sequence ID" value="NZ_MLCA01000001.1"/>
</dbReference>
<dbReference type="Proteomes" id="UP001355206">
    <property type="component" value="Unassembled WGS sequence"/>
</dbReference>
<name>A0ABU7TKF5_9HYPH</name>
<accession>A0ABU7TKF5</accession>
<proteinExistence type="predicted"/>
<protein>
    <submittedName>
        <fullName evidence="2">Uncharacterized protein</fullName>
    </submittedName>
</protein>
<sequence>MSRHALIPCRTTRAASLAAALLLGLAVRPGAAQSPGDALNADDGTGAVKVCSPVAMPRWRSMTPVPKTWTFLDCMGFSGEMGATHFQLGCLFTNVTPHAQKYAWGAMVQIEKSAMAKAQPPVPNCGW</sequence>
<evidence type="ECO:0000256" key="1">
    <source>
        <dbReference type="SAM" id="SignalP"/>
    </source>
</evidence>
<keyword evidence="1" id="KW-0732">Signal</keyword>
<evidence type="ECO:0000313" key="2">
    <source>
        <dbReference type="EMBL" id="MEE7489842.1"/>
    </source>
</evidence>
<organism evidence="2 3">
    <name type="scientific">Methylobacterium oryzae</name>
    <dbReference type="NCBI Taxonomy" id="334852"/>
    <lineage>
        <taxon>Bacteria</taxon>
        <taxon>Pseudomonadati</taxon>
        <taxon>Pseudomonadota</taxon>
        <taxon>Alphaproteobacteria</taxon>
        <taxon>Hyphomicrobiales</taxon>
        <taxon>Methylobacteriaceae</taxon>
        <taxon>Methylobacterium</taxon>
    </lineage>
</organism>
<comment type="caution">
    <text evidence="2">The sequence shown here is derived from an EMBL/GenBank/DDBJ whole genome shotgun (WGS) entry which is preliminary data.</text>
</comment>
<keyword evidence="3" id="KW-1185">Reference proteome</keyword>